<name>A0ABU5CWC5_9BACI</name>
<dbReference type="EMBL" id="JAWDIQ010000003">
    <property type="protein sequence ID" value="MDY0410156.1"/>
    <property type="molecule type" value="Genomic_DNA"/>
</dbReference>
<dbReference type="Proteomes" id="UP001275315">
    <property type="component" value="Unassembled WGS sequence"/>
</dbReference>
<dbReference type="RefSeq" id="WP_320381019.1">
    <property type="nucleotide sequence ID" value="NZ_JAWDIQ010000003.1"/>
</dbReference>
<accession>A0ABU5CWC5</accession>
<gene>
    <name evidence="1" type="ORF">RWD45_18380</name>
</gene>
<evidence type="ECO:0000313" key="2">
    <source>
        <dbReference type="Proteomes" id="UP001275315"/>
    </source>
</evidence>
<organism evidence="1 2">
    <name type="scientific">Paracerasibacillus soli</name>
    <dbReference type="NCBI Taxonomy" id="480284"/>
    <lineage>
        <taxon>Bacteria</taxon>
        <taxon>Bacillati</taxon>
        <taxon>Bacillota</taxon>
        <taxon>Bacilli</taxon>
        <taxon>Bacillales</taxon>
        <taxon>Bacillaceae</taxon>
        <taxon>Paracerasibacillus</taxon>
    </lineage>
</organism>
<protein>
    <recommendedName>
        <fullName evidence="3">Spore coat-associated protein N</fullName>
    </recommendedName>
</protein>
<reference evidence="1 2" key="1">
    <citation type="submission" date="2023-10" db="EMBL/GenBank/DDBJ databases">
        <title>Virgibacillus soli CC-YMP-6 genome.</title>
        <authorList>
            <person name="Miliotis G."/>
            <person name="Sengupta P."/>
            <person name="Hameed A."/>
            <person name="Chuvochina M."/>
            <person name="Mcdonagh F."/>
            <person name="Simpson A.C."/>
            <person name="Singh N.K."/>
            <person name="Rekha P.D."/>
            <person name="Raman K."/>
            <person name="Hugenholtz P."/>
            <person name="Venkateswaran K."/>
        </authorList>
    </citation>
    <scope>NUCLEOTIDE SEQUENCE [LARGE SCALE GENOMIC DNA]</scope>
    <source>
        <strain evidence="1 2">CC-YMP-6</strain>
    </source>
</reference>
<evidence type="ECO:0008006" key="3">
    <source>
        <dbReference type="Google" id="ProtNLM"/>
    </source>
</evidence>
<proteinExistence type="predicted"/>
<evidence type="ECO:0000313" key="1">
    <source>
        <dbReference type="EMBL" id="MDY0410156.1"/>
    </source>
</evidence>
<sequence length="222" mass="24370">MKKWKKVLLGTALAGTLTIGAGFGTYSWFTAETSATGTLVNGTFSLGEMGQLFDHEQFAPSQLLFSESQTVENTGDLDQILRATYTHQINKDIDINPYTVGYTAYKYKGKPDESVLEDQIYELEKLLEGITNPVAPSAVDPDVQVVMGILTDGNIHKLNGNNASETITLGDGDEFWQLASDEYIDIVFGVKLNENAGNDYQGVQYNAEFKVQAKQTDNGAQY</sequence>
<keyword evidence="2" id="KW-1185">Reference proteome</keyword>
<comment type="caution">
    <text evidence="1">The sequence shown here is derived from an EMBL/GenBank/DDBJ whole genome shotgun (WGS) entry which is preliminary data.</text>
</comment>